<dbReference type="Pfam" id="PF06122">
    <property type="entry name" value="TraH"/>
    <property type="match status" value="1"/>
</dbReference>
<accession>A0AAE4G9R9</accession>
<name>A0AAE4G9R9_9BURK</name>
<feature type="signal peptide" evidence="1">
    <location>
        <begin position="1"/>
        <end position="25"/>
    </location>
</feature>
<dbReference type="EMBL" id="JAVRAA010000005">
    <property type="protein sequence ID" value="MDT0337392.1"/>
    <property type="molecule type" value="Genomic_DNA"/>
</dbReference>
<comment type="caution">
    <text evidence="2">The sequence shown here is derived from an EMBL/GenBank/DDBJ whole genome shotgun (WGS) entry which is preliminary data.</text>
</comment>
<protein>
    <submittedName>
        <fullName evidence="2">Conjugal transfer protein TraH</fullName>
    </submittedName>
</protein>
<reference evidence="2" key="1">
    <citation type="submission" date="2023-02" db="EMBL/GenBank/DDBJ databases">
        <title>Description of Herbaspirillum huttiense subsp. nephrolepsisexaltata and Herbaspirillum huttiense subsp. lycopersicon.</title>
        <authorList>
            <person name="Poudel M."/>
            <person name="Sharma A."/>
            <person name="Goss E."/>
            <person name="Tapia J.H."/>
            <person name="Harmon C.M."/>
            <person name="Jones J.B."/>
        </authorList>
    </citation>
    <scope>NUCLEOTIDE SEQUENCE</scope>
    <source>
        <strain evidence="2">NC40101</strain>
    </source>
</reference>
<sequence length="482" mass="51131">MNLNRQLQIFTFFVSMLFLAPSAHAELQDALDSMFTSNSTTPGSFSNQTRGGLVGGGGSIRMPIRNINLVAFDPPRISAGCGGIDLFGGAFSFINADQLVALFRQIAANAVGVAFKAAINAINPQLAGLMEEFQSKIAALNNMMKNTCAVAQTVMDKSGASDAIRSFVGQSTSSITEAIGGGVSDVLAGVNSILPEPNKVTRDSQNRGDPEMGNITWKALNASKASQLFGDPSSSADTNSSNEVMMSLLGTVIVGPASSTDSENPDGSVQVDNGRFWKPTIHLSELRDGNMDGDRPVVILRCTDGYDEKQCRSLSMSNLNFGGVSGLVNTQLFGDSSGKTTTTDSIVGKLLNCSGTGCSFSNAQQNFINTVSAPVLGLIKKVQSQPSAAEVVARQLTPVIVDEITIMYAEAALNAVGKSFSGTKYTMDANIRQSETDLRQEITALRNTTADRMNTLNATFQYAEQIIKNNPAINGLQVDRRN</sequence>
<proteinExistence type="predicted"/>
<dbReference type="AlphaFoldDB" id="A0AAE4G9R9"/>
<evidence type="ECO:0000256" key="1">
    <source>
        <dbReference type="SAM" id="SignalP"/>
    </source>
</evidence>
<dbReference type="InterPro" id="IPR010927">
    <property type="entry name" value="T4SS_TraH"/>
</dbReference>
<dbReference type="RefSeq" id="WP_284076861.1">
    <property type="nucleotide sequence ID" value="NZ_JAVLSM010000007.1"/>
</dbReference>
<organism evidence="2">
    <name type="scientific">Herbaspirillum huttiense subsp. nephrolepidis</name>
    <dbReference type="NCBI Taxonomy" id="3075126"/>
    <lineage>
        <taxon>Bacteria</taxon>
        <taxon>Pseudomonadati</taxon>
        <taxon>Pseudomonadota</taxon>
        <taxon>Betaproteobacteria</taxon>
        <taxon>Burkholderiales</taxon>
        <taxon>Oxalobacteraceae</taxon>
        <taxon>Herbaspirillum</taxon>
    </lineage>
</organism>
<keyword evidence="1" id="KW-0732">Signal</keyword>
<evidence type="ECO:0000313" key="2">
    <source>
        <dbReference type="EMBL" id="MDT0337392.1"/>
    </source>
</evidence>
<gene>
    <name evidence="2" type="ORF">RJN63_11180</name>
</gene>
<feature type="chain" id="PRO_5042225062" evidence="1">
    <location>
        <begin position="26"/>
        <end position="482"/>
    </location>
</feature>